<keyword evidence="2" id="KW-0472">Membrane</keyword>
<keyword evidence="2" id="KW-0812">Transmembrane</keyword>
<feature type="compositionally biased region" description="Pro residues" evidence="1">
    <location>
        <begin position="61"/>
        <end position="73"/>
    </location>
</feature>
<protein>
    <recommendedName>
        <fullName evidence="5">Brain protein I3</fullName>
    </recommendedName>
</protein>
<accession>A0A067NI23</accession>
<dbReference type="HOGENOM" id="CLU_121057_0_0_1"/>
<feature type="transmembrane region" description="Helical" evidence="2">
    <location>
        <begin position="132"/>
        <end position="153"/>
    </location>
</feature>
<dbReference type="VEuPathDB" id="FungiDB:PLEOSDRAFT_1071168"/>
<proteinExistence type="predicted"/>
<dbReference type="AlphaFoldDB" id="A0A067NI23"/>
<reference evidence="4" key="1">
    <citation type="journal article" date="2014" name="Proc. Natl. Acad. Sci. U.S.A.">
        <title>Extensive sampling of basidiomycete genomes demonstrates inadequacy of the white-rot/brown-rot paradigm for wood decay fungi.</title>
        <authorList>
            <person name="Riley R."/>
            <person name="Salamov A.A."/>
            <person name="Brown D.W."/>
            <person name="Nagy L.G."/>
            <person name="Floudas D."/>
            <person name="Held B.W."/>
            <person name="Levasseur A."/>
            <person name="Lombard V."/>
            <person name="Morin E."/>
            <person name="Otillar R."/>
            <person name="Lindquist E.A."/>
            <person name="Sun H."/>
            <person name="LaButti K.M."/>
            <person name="Schmutz J."/>
            <person name="Jabbour D."/>
            <person name="Luo H."/>
            <person name="Baker S.E."/>
            <person name="Pisabarro A.G."/>
            <person name="Walton J.D."/>
            <person name="Blanchette R.A."/>
            <person name="Henrissat B."/>
            <person name="Martin F."/>
            <person name="Cullen D."/>
            <person name="Hibbett D.S."/>
            <person name="Grigoriev I.V."/>
        </authorList>
    </citation>
    <scope>NUCLEOTIDE SEQUENCE [LARGE SCALE GENOMIC DNA]</scope>
    <source>
        <strain evidence="4">PC15</strain>
    </source>
</reference>
<dbReference type="EMBL" id="KL198008">
    <property type="protein sequence ID" value="KDQ27504.1"/>
    <property type="molecule type" value="Genomic_DNA"/>
</dbReference>
<dbReference type="Proteomes" id="UP000027073">
    <property type="component" value="Unassembled WGS sequence"/>
</dbReference>
<dbReference type="InParanoid" id="A0A067NI23"/>
<organism evidence="3 4">
    <name type="scientific">Pleurotus ostreatus (strain PC15)</name>
    <name type="common">Oyster mushroom</name>
    <dbReference type="NCBI Taxonomy" id="1137138"/>
    <lineage>
        <taxon>Eukaryota</taxon>
        <taxon>Fungi</taxon>
        <taxon>Dikarya</taxon>
        <taxon>Basidiomycota</taxon>
        <taxon>Agaricomycotina</taxon>
        <taxon>Agaricomycetes</taxon>
        <taxon>Agaricomycetidae</taxon>
        <taxon>Agaricales</taxon>
        <taxon>Pleurotineae</taxon>
        <taxon>Pleurotaceae</taxon>
        <taxon>Pleurotus</taxon>
    </lineage>
</organism>
<name>A0A067NI23_PLEO1</name>
<gene>
    <name evidence="3" type="ORF">PLEOSDRAFT_1071168</name>
</gene>
<keyword evidence="2" id="KW-1133">Transmembrane helix</keyword>
<evidence type="ECO:0000256" key="1">
    <source>
        <dbReference type="SAM" id="MobiDB-lite"/>
    </source>
</evidence>
<feature type="region of interest" description="Disordered" evidence="1">
    <location>
        <begin position="21"/>
        <end position="76"/>
    </location>
</feature>
<evidence type="ECO:0008006" key="5">
    <source>
        <dbReference type="Google" id="ProtNLM"/>
    </source>
</evidence>
<dbReference type="OrthoDB" id="2564984at2759"/>
<evidence type="ECO:0000313" key="4">
    <source>
        <dbReference type="Proteomes" id="UP000027073"/>
    </source>
</evidence>
<evidence type="ECO:0000313" key="3">
    <source>
        <dbReference type="EMBL" id="KDQ27504.1"/>
    </source>
</evidence>
<sequence>MIIIPQNDMAANNLNAPTANPPLATFLDSPPPYDPQDGRTTVDNNKKADQLASPHSHSQPQPQPQPQLQPQPSQPMLADLSIPVSYGAVMLPGPPPVHQYRGPNGEILYGLLPPNHPEMICLQQGHDEKTHYGILGLLAAVFWFPLGIGLCMLDSKVKCKRCHKVIDEGICG</sequence>
<evidence type="ECO:0000256" key="2">
    <source>
        <dbReference type="SAM" id="Phobius"/>
    </source>
</evidence>